<keyword evidence="4" id="KW-1185">Reference proteome</keyword>
<evidence type="ECO:0000256" key="1">
    <source>
        <dbReference type="SAM" id="MobiDB-lite"/>
    </source>
</evidence>
<feature type="chain" id="PRO_5046019585" evidence="2">
    <location>
        <begin position="32"/>
        <end position="170"/>
    </location>
</feature>
<comment type="caution">
    <text evidence="3">The sequence shown here is derived from an EMBL/GenBank/DDBJ whole genome shotgun (WGS) entry which is preliminary data.</text>
</comment>
<dbReference type="Proteomes" id="UP001501758">
    <property type="component" value="Unassembled WGS sequence"/>
</dbReference>
<evidence type="ECO:0000313" key="4">
    <source>
        <dbReference type="Proteomes" id="UP001501758"/>
    </source>
</evidence>
<evidence type="ECO:0000256" key="2">
    <source>
        <dbReference type="SAM" id="SignalP"/>
    </source>
</evidence>
<evidence type="ECO:0000313" key="3">
    <source>
        <dbReference type="EMBL" id="GAA0722996.1"/>
    </source>
</evidence>
<organism evidence="3 4">
    <name type="scientific">Aquimarina litoralis</name>
    <dbReference type="NCBI Taxonomy" id="584605"/>
    <lineage>
        <taxon>Bacteria</taxon>
        <taxon>Pseudomonadati</taxon>
        <taxon>Bacteroidota</taxon>
        <taxon>Flavobacteriia</taxon>
        <taxon>Flavobacteriales</taxon>
        <taxon>Flavobacteriaceae</taxon>
        <taxon>Aquimarina</taxon>
    </lineage>
</organism>
<feature type="compositionally biased region" description="Basic residues" evidence="1">
    <location>
        <begin position="66"/>
        <end position="77"/>
    </location>
</feature>
<sequence>MLKANTINYPKIIIMKNILLSSLLCLLLSFAVSCKKDPKEDKVEVVEEVADSTDVVEVVEEKKPVVKKKKKPKKKKPKTDEIKVPAGAPSFDSREARKYIRDYEAYVAKYKKAVESKADMDAFLKLSESSSNLTKQYRKLISTLPADEIEKMSKYMQEKTKQIDALSRQM</sequence>
<feature type="region of interest" description="Disordered" evidence="1">
    <location>
        <begin position="66"/>
        <end position="87"/>
    </location>
</feature>
<dbReference type="EMBL" id="BAAAGE010000002">
    <property type="protein sequence ID" value="GAA0722996.1"/>
    <property type="molecule type" value="Genomic_DNA"/>
</dbReference>
<dbReference type="PROSITE" id="PS51257">
    <property type="entry name" value="PROKAR_LIPOPROTEIN"/>
    <property type="match status" value="1"/>
</dbReference>
<name>A0ABN1IWT3_9FLAO</name>
<accession>A0ABN1IWT3</accession>
<feature type="signal peptide" evidence="2">
    <location>
        <begin position="1"/>
        <end position="31"/>
    </location>
</feature>
<protein>
    <submittedName>
        <fullName evidence="3">Uncharacterized protein</fullName>
    </submittedName>
</protein>
<keyword evidence="2" id="KW-0732">Signal</keyword>
<proteinExistence type="predicted"/>
<gene>
    <name evidence="3" type="ORF">GCM10009430_25990</name>
</gene>
<reference evidence="3 4" key="1">
    <citation type="journal article" date="2019" name="Int. J. Syst. Evol. Microbiol.">
        <title>The Global Catalogue of Microorganisms (GCM) 10K type strain sequencing project: providing services to taxonomists for standard genome sequencing and annotation.</title>
        <authorList>
            <consortium name="The Broad Institute Genomics Platform"/>
            <consortium name="The Broad Institute Genome Sequencing Center for Infectious Disease"/>
            <person name="Wu L."/>
            <person name="Ma J."/>
        </authorList>
    </citation>
    <scope>NUCLEOTIDE SEQUENCE [LARGE SCALE GENOMIC DNA]</scope>
    <source>
        <strain evidence="3 4">JCM 15974</strain>
    </source>
</reference>